<evidence type="ECO:0000313" key="1">
    <source>
        <dbReference type="EMBL" id="RAK24082.1"/>
    </source>
</evidence>
<protein>
    <submittedName>
        <fullName evidence="1">Uncharacterized protein</fullName>
    </submittedName>
</protein>
<organism evidence="1 2">
    <name type="scientific">Salipiger aestuarii</name>
    <dbReference type="NCBI Taxonomy" id="568098"/>
    <lineage>
        <taxon>Bacteria</taxon>
        <taxon>Pseudomonadati</taxon>
        <taxon>Pseudomonadota</taxon>
        <taxon>Alphaproteobacteria</taxon>
        <taxon>Rhodobacterales</taxon>
        <taxon>Roseobacteraceae</taxon>
        <taxon>Salipiger</taxon>
    </lineage>
</organism>
<dbReference type="EMBL" id="QLMG01000001">
    <property type="protein sequence ID" value="RAK24082.1"/>
    <property type="molecule type" value="Genomic_DNA"/>
</dbReference>
<comment type="caution">
    <text evidence="1">The sequence shown here is derived from an EMBL/GenBank/DDBJ whole genome shotgun (WGS) entry which is preliminary data.</text>
</comment>
<accession>A0A327YTY0</accession>
<gene>
    <name evidence="1" type="ORF">ATI53_1001189</name>
</gene>
<keyword evidence="2" id="KW-1185">Reference proteome</keyword>
<evidence type="ECO:0000313" key="2">
    <source>
        <dbReference type="Proteomes" id="UP000249165"/>
    </source>
</evidence>
<reference evidence="1 2" key="1">
    <citation type="submission" date="2018-06" db="EMBL/GenBank/DDBJ databases">
        <title>Genomic Encyclopedia of Archaeal and Bacterial Type Strains, Phase II (KMG-II): from individual species to whole genera.</title>
        <authorList>
            <person name="Goeker M."/>
        </authorList>
    </citation>
    <scope>NUCLEOTIDE SEQUENCE [LARGE SCALE GENOMIC DNA]</scope>
    <source>
        <strain evidence="1 2">DSM 22011</strain>
    </source>
</reference>
<dbReference type="Proteomes" id="UP000249165">
    <property type="component" value="Unassembled WGS sequence"/>
</dbReference>
<sequence length="68" mass="7402">MTHRTTHGPTGHEDRVLWYACEVMADAARYDIATVASACEVALDHPQATYADRQIASDLLADITRSAA</sequence>
<dbReference type="AlphaFoldDB" id="A0A327YTY0"/>
<proteinExistence type="predicted"/>
<name>A0A327YTY0_9RHOB</name>
<dbReference type="RefSeq" id="WP_111549496.1">
    <property type="nucleotide sequence ID" value="NZ_LIQE01000003.1"/>
</dbReference>